<evidence type="ECO:0000256" key="1">
    <source>
        <dbReference type="SAM" id="MobiDB-lite"/>
    </source>
</evidence>
<protein>
    <submittedName>
        <fullName evidence="2">Uncharacterized protein</fullName>
    </submittedName>
</protein>
<dbReference type="AlphaFoldDB" id="A0A2N9HJ37"/>
<evidence type="ECO:0000313" key="2">
    <source>
        <dbReference type="EMBL" id="SPD11753.1"/>
    </source>
</evidence>
<gene>
    <name evidence="2" type="ORF">FSB_LOCUS39635</name>
</gene>
<organism evidence="2">
    <name type="scientific">Fagus sylvatica</name>
    <name type="common">Beechnut</name>
    <dbReference type="NCBI Taxonomy" id="28930"/>
    <lineage>
        <taxon>Eukaryota</taxon>
        <taxon>Viridiplantae</taxon>
        <taxon>Streptophyta</taxon>
        <taxon>Embryophyta</taxon>
        <taxon>Tracheophyta</taxon>
        <taxon>Spermatophyta</taxon>
        <taxon>Magnoliopsida</taxon>
        <taxon>eudicotyledons</taxon>
        <taxon>Gunneridae</taxon>
        <taxon>Pentapetalae</taxon>
        <taxon>rosids</taxon>
        <taxon>fabids</taxon>
        <taxon>Fagales</taxon>
        <taxon>Fagaceae</taxon>
        <taxon>Fagus</taxon>
    </lineage>
</organism>
<name>A0A2N9HJ37_FAGSY</name>
<reference evidence="2" key="1">
    <citation type="submission" date="2018-02" db="EMBL/GenBank/DDBJ databases">
        <authorList>
            <person name="Cohen D.B."/>
            <person name="Kent A.D."/>
        </authorList>
    </citation>
    <scope>NUCLEOTIDE SEQUENCE</scope>
</reference>
<sequence>MEEAKSDAAIDATTEKDGDAEGLGVGHGAREIIGMEAVEDRDCHGCGLWPKEAGKDLVWCC</sequence>
<proteinExistence type="predicted"/>
<feature type="compositionally biased region" description="Basic and acidic residues" evidence="1">
    <location>
        <begin position="1"/>
        <end position="19"/>
    </location>
</feature>
<accession>A0A2N9HJ37</accession>
<feature type="region of interest" description="Disordered" evidence="1">
    <location>
        <begin position="1"/>
        <end position="25"/>
    </location>
</feature>
<dbReference type="EMBL" id="OIVN01003510">
    <property type="protein sequence ID" value="SPD11753.1"/>
    <property type="molecule type" value="Genomic_DNA"/>
</dbReference>